<dbReference type="RefSeq" id="WP_068997010.1">
    <property type="nucleotide sequence ID" value="NZ_MDTQ01000001.1"/>
</dbReference>
<evidence type="ECO:0000313" key="3">
    <source>
        <dbReference type="Proteomes" id="UP000094291"/>
    </source>
</evidence>
<protein>
    <recommendedName>
        <fullName evidence="4">DUF1820 domain-containing protein</fullName>
    </recommendedName>
</protein>
<dbReference type="EMBL" id="MDTQ01000001">
    <property type="protein sequence ID" value="ODC02625.1"/>
    <property type="molecule type" value="Genomic_DNA"/>
</dbReference>
<reference evidence="2 3" key="1">
    <citation type="submission" date="2016-08" db="EMBL/GenBank/DDBJ databases">
        <authorList>
            <person name="Seilhamer J.J."/>
        </authorList>
    </citation>
    <scope>NUCLEOTIDE SEQUENCE [LARGE SCALE GENOMIC DNA]</scope>
    <source>
        <strain evidence="2 3">PH27A</strain>
    </source>
</reference>
<keyword evidence="3" id="KW-1185">Reference proteome</keyword>
<gene>
    <name evidence="2" type="ORF">BFW38_02750</name>
</gene>
<dbReference type="STRING" id="197479.BFW38_02750"/>
<name>A0A1E2V7J3_9GAMM</name>
<accession>A0A1E2V7J3</accession>
<organism evidence="2 3">
    <name type="scientific">Terasakiispira papahanaumokuakeensis</name>
    <dbReference type="NCBI Taxonomy" id="197479"/>
    <lineage>
        <taxon>Bacteria</taxon>
        <taxon>Pseudomonadati</taxon>
        <taxon>Pseudomonadota</taxon>
        <taxon>Gammaproteobacteria</taxon>
        <taxon>Oceanospirillales</taxon>
        <taxon>Terasakiispira</taxon>
    </lineage>
</organism>
<feature type="compositionally biased region" description="Pro residues" evidence="1">
    <location>
        <begin position="104"/>
        <end position="113"/>
    </location>
</feature>
<feature type="region of interest" description="Disordered" evidence="1">
    <location>
        <begin position="84"/>
        <end position="113"/>
    </location>
</feature>
<evidence type="ECO:0008006" key="4">
    <source>
        <dbReference type="Google" id="ProtNLM"/>
    </source>
</evidence>
<sequence>MSNADPLYRILFVNQDQVYELYARGVYQSDMFGFIEVEEFVFGERSAVLVDPGEEKLRNEFKGVRRSYVPLNAIVRIDEVDNEGPARSRDYQGGPKIATFPTSMVPPRPPSET</sequence>
<dbReference type="AlphaFoldDB" id="A0A1E2V7J3"/>
<dbReference type="Proteomes" id="UP000094291">
    <property type="component" value="Unassembled WGS sequence"/>
</dbReference>
<dbReference type="Pfam" id="PF08850">
    <property type="entry name" value="DUF1820"/>
    <property type="match status" value="1"/>
</dbReference>
<evidence type="ECO:0000313" key="2">
    <source>
        <dbReference type="EMBL" id="ODC02625.1"/>
    </source>
</evidence>
<dbReference type="InterPro" id="IPR014949">
    <property type="entry name" value="DUF1820"/>
</dbReference>
<evidence type="ECO:0000256" key="1">
    <source>
        <dbReference type="SAM" id="MobiDB-lite"/>
    </source>
</evidence>
<dbReference type="OrthoDB" id="5641137at2"/>
<dbReference type="PIRSF" id="PIRSF028538">
    <property type="entry name" value="DUF1820"/>
    <property type="match status" value="1"/>
</dbReference>
<proteinExistence type="predicted"/>
<comment type="caution">
    <text evidence="2">The sequence shown here is derived from an EMBL/GenBank/DDBJ whole genome shotgun (WGS) entry which is preliminary data.</text>
</comment>